<dbReference type="InterPro" id="IPR023187">
    <property type="entry name" value="Tscrpt_reg_MarR-type_CS"/>
</dbReference>
<accession>A0A1B9N822</accession>
<protein>
    <submittedName>
        <fullName evidence="4">Uncharacterized protein</fullName>
    </submittedName>
</protein>
<organism evidence="4 5">
    <name type="scientific">Microbacterium sediminis</name>
    <dbReference type="NCBI Taxonomy" id="904291"/>
    <lineage>
        <taxon>Bacteria</taxon>
        <taxon>Bacillati</taxon>
        <taxon>Actinomycetota</taxon>
        <taxon>Actinomycetes</taxon>
        <taxon>Micrococcales</taxon>
        <taxon>Microbacteriaceae</taxon>
        <taxon>Microbacterium</taxon>
    </lineage>
</organism>
<dbReference type="InterPro" id="IPR000835">
    <property type="entry name" value="HTH_MarR-typ"/>
</dbReference>
<name>A0A1B9N822_9MICO</name>
<comment type="caution">
    <text evidence="4">The sequence shown here is derived from an EMBL/GenBank/DDBJ whole genome shotgun (WGS) entry which is preliminary data.</text>
</comment>
<dbReference type="PROSITE" id="PS50995">
    <property type="entry name" value="HTH_MARR_2"/>
    <property type="match status" value="1"/>
</dbReference>
<dbReference type="Pfam" id="PF12802">
    <property type="entry name" value="MarR_2"/>
    <property type="match status" value="1"/>
</dbReference>
<dbReference type="GO" id="GO:0006950">
    <property type="term" value="P:response to stress"/>
    <property type="evidence" value="ECO:0007669"/>
    <property type="project" value="TreeGrafter"/>
</dbReference>
<keyword evidence="2" id="KW-0238">DNA-binding</keyword>
<dbReference type="PANTHER" id="PTHR33164">
    <property type="entry name" value="TRANSCRIPTIONAL REGULATOR, MARR FAMILY"/>
    <property type="match status" value="1"/>
</dbReference>
<dbReference type="STRING" id="904291.A7J15_10605"/>
<evidence type="ECO:0000313" key="5">
    <source>
        <dbReference type="Proteomes" id="UP000093355"/>
    </source>
</evidence>
<dbReference type="GO" id="GO:0003677">
    <property type="term" value="F:DNA binding"/>
    <property type="evidence" value="ECO:0007669"/>
    <property type="project" value="UniProtKB-KW"/>
</dbReference>
<dbReference type="PROSITE" id="PS01117">
    <property type="entry name" value="HTH_MARR_1"/>
    <property type="match status" value="1"/>
</dbReference>
<dbReference type="GO" id="GO:0003700">
    <property type="term" value="F:DNA-binding transcription factor activity"/>
    <property type="evidence" value="ECO:0007669"/>
    <property type="project" value="InterPro"/>
</dbReference>
<dbReference type="AlphaFoldDB" id="A0A1B9N822"/>
<gene>
    <name evidence="4" type="ORF">A7J15_10605</name>
</gene>
<evidence type="ECO:0000256" key="2">
    <source>
        <dbReference type="ARBA" id="ARBA00023125"/>
    </source>
</evidence>
<dbReference type="PANTHER" id="PTHR33164:SF57">
    <property type="entry name" value="MARR-FAMILY TRANSCRIPTIONAL REGULATOR"/>
    <property type="match status" value="1"/>
</dbReference>
<reference evidence="4 5" key="1">
    <citation type="submission" date="2016-05" db="EMBL/GenBank/DDBJ databases">
        <authorList>
            <person name="Lavstsen T."/>
            <person name="Jespersen J.S."/>
        </authorList>
    </citation>
    <scope>NUCLEOTIDE SEQUENCE [LARGE SCALE GENOMIC DNA]</scope>
    <source>
        <strain evidence="4 5">YLB-01</strain>
    </source>
</reference>
<dbReference type="Proteomes" id="UP000093355">
    <property type="component" value="Unassembled WGS sequence"/>
</dbReference>
<dbReference type="PRINTS" id="PR00598">
    <property type="entry name" value="HTHMARR"/>
</dbReference>
<evidence type="ECO:0000256" key="1">
    <source>
        <dbReference type="ARBA" id="ARBA00023015"/>
    </source>
</evidence>
<evidence type="ECO:0000256" key="3">
    <source>
        <dbReference type="ARBA" id="ARBA00023163"/>
    </source>
</evidence>
<dbReference type="OrthoDB" id="9154853at2"/>
<keyword evidence="5" id="KW-1185">Reference proteome</keyword>
<dbReference type="InterPro" id="IPR039422">
    <property type="entry name" value="MarR/SlyA-like"/>
</dbReference>
<dbReference type="SMART" id="SM00347">
    <property type="entry name" value="HTH_MARR"/>
    <property type="match status" value="1"/>
</dbReference>
<dbReference type="SUPFAM" id="SSF46785">
    <property type="entry name" value="Winged helix' DNA-binding domain"/>
    <property type="match status" value="1"/>
</dbReference>
<evidence type="ECO:0000313" key="4">
    <source>
        <dbReference type="EMBL" id="OCG72751.1"/>
    </source>
</evidence>
<dbReference type="InterPro" id="IPR036390">
    <property type="entry name" value="WH_DNA-bd_sf"/>
</dbReference>
<dbReference type="Gene3D" id="1.10.10.10">
    <property type="entry name" value="Winged helix-like DNA-binding domain superfamily/Winged helix DNA-binding domain"/>
    <property type="match status" value="1"/>
</dbReference>
<proteinExistence type="predicted"/>
<keyword evidence="1" id="KW-0805">Transcription regulation</keyword>
<dbReference type="InterPro" id="IPR036388">
    <property type="entry name" value="WH-like_DNA-bd_sf"/>
</dbReference>
<dbReference type="EMBL" id="LXMD01000029">
    <property type="protein sequence ID" value="OCG72751.1"/>
    <property type="molecule type" value="Genomic_DNA"/>
</dbReference>
<sequence>MDHSPAESGDPRERAIRSVEAEFSEIAQRFHRIITRNAERLSPGLLPGAYKVFTAIVRHGPVKASELVERMTVDKGQLSRLISMLEERGLVARTPDPHDGRAQLLEATPEAKARLEEVRGPRENGLFRELQAWPVEDVERLAALLHSLAQGAPGGPTD</sequence>
<keyword evidence="3" id="KW-0804">Transcription</keyword>